<dbReference type="Gene3D" id="2.40.70.10">
    <property type="entry name" value="Acid Proteases"/>
    <property type="match status" value="1"/>
</dbReference>
<accession>A0A397GM45</accession>
<dbReference type="PANTHER" id="PTHR15503">
    <property type="entry name" value="LDOC1 RELATED"/>
    <property type="match status" value="1"/>
</dbReference>
<feature type="region of interest" description="Disordered" evidence="1">
    <location>
        <begin position="480"/>
        <end position="518"/>
    </location>
</feature>
<feature type="compositionally biased region" description="Basic and acidic residues" evidence="1">
    <location>
        <begin position="588"/>
        <end position="597"/>
    </location>
</feature>
<feature type="compositionally biased region" description="Acidic residues" evidence="1">
    <location>
        <begin position="826"/>
        <end position="835"/>
    </location>
</feature>
<evidence type="ECO:0000313" key="3">
    <source>
        <dbReference type="EMBL" id="RHZ51567.1"/>
    </source>
</evidence>
<sequence length="937" mass="109064">MVIAKRRNDCVDEAIKQKNEALSEIVKRELSREEKDPNYEVTYTLKDLNRVKDHLDLIKHHVWIRDNILVDNGRTVFNIPTRRTVQRLTPEEREQRRQLYRQRQLLITLEEREQRRQRYQQLTVRLPASNSTTTSPSATVETSETTPRQRRRSNETPQSFSQAVSPRQSPEQVTPRVVTPPNNWDQLQNIRTFYQPIDFNLLNQQLAETRLTASDSSDSSDTDTEDEMANAVLDYLEDNLYNHTSLRVDPFYGDGTQAPLQWMLHFEKVARSNAWDEAKKIRKYATYLEDDAEEWHDEINANDMADWAAWRAGFVEKYCNTRWRNKWMRELENNRQRQGETVDAYYARFRRLVKRVEINVNQHKRLFIKGLLPHIAPLITMQAPGTLAAALELAQAYEEGLDMVNEIEPRKQKGKKKIVESSDEEEEEEEEERKPKKTVLKKKKKETKVTFDPAHNLDDLAKKFEKMQLNLIQKMEKLTTQVNQQPNYRNRGNNRDNSSQNNWNNRNNRNNRNNNRETRTCFKCGKEGHISWDYPDRKDNSDNSAHAKLVEVEEESEKEEDKLLQHLLEAYDAYLGKRKRDDSSDEDTPIKRPRETNIPEPKLSLNTFGLPKTTSVPVPKVVKTEITPKKKSKKKELQNQPAGLSWADALEEYSLKTTALKCNVVVGVYTVPTIVDSGAAISIVTRDAMEQLGYEIEEASKSIILPATGKKTQPLGVIRDLPITIQGQTIPIDVEVIDAATYSLLLGNNWLMKANVSYNWSDQELTLRWRGKTLTVPANCSKETKEEFSELIENTDDESTNESDTETEESEEDDDEIIFKNTTSEDHDDESDEDTVPVFLSKKLNKNELDIGQLNNHQQQKFDKLMEQNKDLFANDVSSLGRTNIIKHQIDVGEVKPIKQRFYRTHPDEDQFIKEELDRMRWLPVIIIRDEHLEVII</sequence>
<feature type="region of interest" description="Disordered" evidence="1">
    <location>
        <begin position="121"/>
        <end position="180"/>
    </location>
</feature>
<feature type="compositionally biased region" description="Basic residues" evidence="1">
    <location>
        <begin position="435"/>
        <end position="446"/>
    </location>
</feature>
<dbReference type="InterPro" id="IPR021109">
    <property type="entry name" value="Peptidase_aspartic_dom_sf"/>
</dbReference>
<organism evidence="3 4">
    <name type="scientific">Diversispora epigaea</name>
    <dbReference type="NCBI Taxonomy" id="1348612"/>
    <lineage>
        <taxon>Eukaryota</taxon>
        <taxon>Fungi</taxon>
        <taxon>Fungi incertae sedis</taxon>
        <taxon>Mucoromycota</taxon>
        <taxon>Glomeromycotina</taxon>
        <taxon>Glomeromycetes</taxon>
        <taxon>Diversisporales</taxon>
        <taxon>Diversisporaceae</taxon>
        <taxon>Diversispora</taxon>
    </lineage>
</organism>
<dbReference type="STRING" id="1348612.A0A397GM45"/>
<feature type="compositionally biased region" description="Acidic residues" evidence="1">
    <location>
        <begin position="789"/>
        <end position="816"/>
    </location>
</feature>
<dbReference type="SUPFAM" id="SSF57756">
    <property type="entry name" value="Retrovirus zinc finger-like domains"/>
    <property type="match status" value="1"/>
</dbReference>
<dbReference type="Gene3D" id="4.10.60.10">
    <property type="entry name" value="Zinc finger, CCHC-type"/>
    <property type="match status" value="1"/>
</dbReference>
<dbReference type="EMBL" id="PQFF01000415">
    <property type="protein sequence ID" value="RHZ51567.1"/>
    <property type="molecule type" value="Genomic_DNA"/>
</dbReference>
<dbReference type="GO" id="GO:0003676">
    <property type="term" value="F:nucleic acid binding"/>
    <property type="evidence" value="ECO:0007669"/>
    <property type="project" value="InterPro"/>
</dbReference>
<dbReference type="OrthoDB" id="5596707at2759"/>
<dbReference type="GO" id="GO:0008270">
    <property type="term" value="F:zinc ion binding"/>
    <property type="evidence" value="ECO:0007669"/>
    <property type="project" value="InterPro"/>
</dbReference>
<dbReference type="SUPFAM" id="SSF50630">
    <property type="entry name" value="Acid proteases"/>
    <property type="match status" value="1"/>
</dbReference>
<feature type="region of interest" description="Disordered" evidence="1">
    <location>
        <begin position="782"/>
        <end position="835"/>
    </location>
</feature>
<protein>
    <recommendedName>
        <fullName evidence="2">Retrotransposon gag domain-containing protein</fullName>
    </recommendedName>
</protein>
<name>A0A397GM45_9GLOM</name>
<proteinExistence type="predicted"/>
<feature type="region of interest" description="Disordered" evidence="1">
    <location>
        <begin position="408"/>
        <end position="447"/>
    </location>
</feature>
<dbReference type="InterPro" id="IPR005162">
    <property type="entry name" value="Retrotrans_gag_dom"/>
</dbReference>
<evidence type="ECO:0000313" key="4">
    <source>
        <dbReference type="Proteomes" id="UP000266861"/>
    </source>
</evidence>
<keyword evidence="4" id="KW-1185">Reference proteome</keyword>
<feature type="compositionally biased region" description="Low complexity" evidence="1">
    <location>
        <begin position="487"/>
        <end position="513"/>
    </location>
</feature>
<feature type="compositionally biased region" description="Acidic residues" evidence="1">
    <location>
        <begin position="421"/>
        <end position="431"/>
    </location>
</feature>
<dbReference type="InterPro" id="IPR036875">
    <property type="entry name" value="Znf_CCHC_sf"/>
</dbReference>
<comment type="caution">
    <text evidence="3">The sequence shown here is derived from an EMBL/GenBank/DDBJ whole genome shotgun (WGS) entry which is preliminary data.</text>
</comment>
<dbReference type="Proteomes" id="UP000266861">
    <property type="component" value="Unassembled WGS sequence"/>
</dbReference>
<dbReference type="Pfam" id="PF08284">
    <property type="entry name" value="RVP_2"/>
    <property type="match status" value="1"/>
</dbReference>
<feature type="domain" description="Retrotransposon gag" evidence="2">
    <location>
        <begin position="285"/>
        <end position="371"/>
    </location>
</feature>
<feature type="region of interest" description="Disordered" evidence="1">
    <location>
        <begin position="578"/>
        <end position="610"/>
    </location>
</feature>
<dbReference type="CDD" id="cd00303">
    <property type="entry name" value="retropepsin_like"/>
    <property type="match status" value="1"/>
</dbReference>
<dbReference type="Pfam" id="PF03732">
    <property type="entry name" value="Retrotrans_gag"/>
    <property type="match status" value="1"/>
</dbReference>
<evidence type="ECO:0000256" key="1">
    <source>
        <dbReference type="SAM" id="MobiDB-lite"/>
    </source>
</evidence>
<reference evidence="3 4" key="1">
    <citation type="submission" date="2018-08" db="EMBL/GenBank/DDBJ databases">
        <title>Genome and evolution of the arbuscular mycorrhizal fungus Diversispora epigaea (formerly Glomus versiforme) and its bacterial endosymbionts.</title>
        <authorList>
            <person name="Sun X."/>
            <person name="Fei Z."/>
            <person name="Harrison M."/>
        </authorList>
    </citation>
    <scope>NUCLEOTIDE SEQUENCE [LARGE SCALE GENOMIC DNA]</scope>
    <source>
        <strain evidence="3 4">IT104</strain>
    </source>
</reference>
<evidence type="ECO:0000259" key="2">
    <source>
        <dbReference type="Pfam" id="PF03732"/>
    </source>
</evidence>
<gene>
    <name evidence="3" type="ORF">Glove_476g29</name>
</gene>
<feature type="compositionally biased region" description="Polar residues" evidence="1">
    <location>
        <begin position="155"/>
        <end position="172"/>
    </location>
</feature>
<dbReference type="AlphaFoldDB" id="A0A397GM45"/>
<dbReference type="InterPro" id="IPR032567">
    <property type="entry name" value="RTL1-rel"/>
</dbReference>
<dbReference type="PANTHER" id="PTHR15503:SF22">
    <property type="entry name" value="TRANSPOSON TY3-I GAG POLYPROTEIN"/>
    <property type="match status" value="1"/>
</dbReference>
<feature type="compositionally biased region" description="Low complexity" evidence="1">
    <location>
        <begin position="121"/>
        <end position="139"/>
    </location>
</feature>